<gene>
    <name evidence="3" type="ORF">GOARA_056_00870</name>
</gene>
<dbReference type="AlphaFoldDB" id="G7H3B5"/>
<evidence type="ECO:0000256" key="2">
    <source>
        <dbReference type="SAM" id="MobiDB-lite"/>
    </source>
</evidence>
<comment type="caution">
    <text evidence="3">The sequence shown here is derived from an EMBL/GenBank/DDBJ whole genome shotgun (WGS) entry which is preliminary data.</text>
</comment>
<sequence length="289" mass="30936">MTLDLGDQSGRTAIITGANSGLGKETAIALAKAGADVVLACRNLDKANAAAAEVGPGARVEQLDLASLDSVRDFADRIDRADLLINNAGVMAVPYRKTADGFEMQIGTNHLGHFALTLLLLDKDKVSDRVVTLSSFMHRLGKLDFDDLNWERRRYNRWRAYGDSKLANLLFGKELARRLAASGSSVVSTIAHPGYADTELQSHTESIQDRVMVLGNKLMAQSAADGALPTLYAATSAQARNGGFYGPTKRGGMQGPPGPSAYRKAADNEQLATRLWQISEELTGVSSSV</sequence>
<dbReference type="Pfam" id="PF00106">
    <property type="entry name" value="adh_short"/>
    <property type="match status" value="1"/>
</dbReference>
<keyword evidence="1" id="KW-0560">Oxidoreductase</keyword>
<dbReference type="PANTHER" id="PTHR43157">
    <property type="entry name" value="PHOSPHATIDYLINOSITOL-GLYCAN BIOSYNTHESIS CLASS F PROTEIN-RELATED"/>
    <property type="match status" value="1"/>
</dbReference>
<dbReference type="PANTHER" id="PTHR43157:SF64">
    <property type="entry name" value="RETINOL DEHYDROGENASE 14"/>
    <property type="match status" value="1"/>
</dbReference>
<dbReference type="InterPro" id="IPR036291">
    <property type="entry name" value="NAD(P)-bd_dom_sf"/>
</dbReference>
<organism evidence="3 4">
    <name type="scientific">Gordonia araii NBRC 100433</name>
    <dbReference type="NCBI Taxonomy" id="1073574"/>
    <lineage>
        <taxon>Bacteria</taxon>
        <taxon>Bacillati</taxon>
        <taxon>Actinomycetota</taxon>
        <taxon>Actinomycetes</taxon>
        <taxon>Mycobacteriales</taxon>
        <taxon>Gordoniaceae</taxon>
        <taxon>Gordonia</taxon>
    </lineage>
</organism>
<dbReference type="RefSeq" id="WP_007322415.1">
    <property type="nucleotide sequence ID" value="NZ_BAEE01000056.1"/>
</dbReference>
<proteinExistence type="predicted"/>
<keyword evidence="4" id="KW-1185">Reference proteome</keyword>
<dbReference type="Gene3D" id="3.40.50.720">
    <property type="entry name" value="NAD(P)-binding Rossmann-like Domain"/>
    <property type="match status" value="1"/>
</dbReference>
<protein>
    <submittedName>
        <fullName evidence="3">Putative oxidoreductase</fullName>
    </submittedName>
</protein>
<dbReference type="Proteomes" id="UP000035088">
    <property type="component" value="Unassembled WGS sequence"/>
</dbReference>
<dbReference type="SUPFAM" id="SSF51735">
    <property type="entry name" value="NAD(P)-binding Rossmann-fold domains"/>
    <property type="match status" value="1"/>
</dbReference>
<dbReference type="NCBIfam" id="NF004846">
    <property type="entry name" value="PRK06197.1"/>
    <property type="match status" value="1"/>
</dbReference>
<dbReference type="GO" id="GO:0016491">
    <property type="term" value="F:oxidoreductase activity"/>
    <property type="evidence" value="ECO:0007669"/>
    <property type="project" value="UniProtKB-KW"/>
</dbReference>
<feature type="region of interest" description="Disordered" evidence="2">
    <location>
        <begin position="243"/>
        <end position="263"/>
    </location>
</feature>
<evidence type="ECO:0000256" key="1">
    <source>
        <dbReference type="ARBA" id="ARBA00023002"/>
    </source>
</evidence>
<dbReference type="OrthoDB" id="4449798at2"/>
<dbReference type="CDD" id="cd05327">
    <property type="entry name" value="retinol-DH_like_SDR_c_like"/>
    <property type="match status" value="1"/>
</dbReference>
<dbReference type="STRING" id="1073574.GOARA_056_00870"/>
<evidence type="ECO:0000313" key="3">
    <source>
        <dbReference type="EMBL" id="GAB10340.1"/>
    </source>
</evidence>
<reference evidence="3 4" key="1">
    <citation type="submission" date="2011-11" db="EMBL/GenBank/DDBJ databases">
        <title>Whole genome shotgun sequence of Gordonia araii NBRC 100433.</title>
        <authorList>
            <person name="Yoshida Y."/>
            <person name="Hosoyama A."/>
            <person name="Tsuchikane K."/>
            <person name="Katsumata H."/>
            <person name="Yamazaki S."/>
            <person name="Fujita N."/>
        </authorList>
    </citation>
    <scope>NUCLEOTIDE SEQUENCE [LARGE SCALE GENOMIC DNA]</scope>
    <source>
        <strain evidence="3 4">NBRC 100433</strain>
    </source>
</reference>
<evidence type="ECO:0000313" key="4">
    <source>
        <dbReference type="Proteomes" id="UP000035088"/>
    </source>
</evidence>
<name>G7H3B5_9ACTN</name>
<accession>G7H3B5</accession>
<dbReference type="EMBL" id="BAEE01000056">
    <property type="protein sequence ID" value="GAB10340.1"/>
    <property type="molecule type" value="Genomic_DNA"/>
</dbReference>
<dbReference type="PRINTS" id="PR00081">
    <property type="entry name" value="GDHRDH"/>
</dbReference>
<dbReference type="InterPro" id="IPR002347">
    <property type="entry name" value="SDR_fam"/>
</dbReference>